<proteinExistence type="predicted"/>
<protein>
    <submittedName>
        <fullName evidence="1">Uncharacterized protein</fullName>
    </submittedName>
</protein>
<evidence type="ECO:0000313" key="1">
    <source>
        <dbReference type="EMBL" id="JAW15710.1"/>
    </source>
</evidence>
<organism evidence="1">
    <name type="scientific">Panstrongylus lignarius</name>
    <dbReference type="NCBI Taxonomy" id="156445"/>
    <lineage>
        <taxon>Eukaryota</taxon>
        <taxon>Metazoa</taxon>
        <taxon>Ecdysozoa</taxon>
        <taxon>Arthropoda</taxon>
        <taxon>Hexapoda</taxon>
        <taxon>Insecta</taxon>
        <taxon>Pterygota</taxon>
        <taxon>Neoptera</taxon>
        <taxon>Paraneoptera</taxon>
        <taxon>Hemiptera</taxon>
        <taxon>Heteroptera</taxon>
        <taxon>Panheteroptera</taxon>
        <taxon>Cimicomorpha</taxon>
        <taxon>Reduviidae</taxon>
        <taxon>Triatominae</taxon>
        <taxon>Panstrongylus</taxon>
    </lineage>
</organism>
<reference evidence="1" key="1">
    <citation type="journal article" date="2018" name="PLoS Negl. Trop. Dis.">
        <title>An insight into the salivary gland and fat body transcriptome of Panstrongylus lignarius (Hemiptera: Heteroptera), the main vector of Chagas disease in Peru.</title>
        <authorList>
            <person name="Nevoa J.C."/>
            <person name="Mendes M.T."/>
            <person name="da Silva M.V."/>
            <person name="Soares S.C."/>
            <person name="Oliveira C.J.F."/>
            <person name="Ribeiro J.M.C."/>
        </authorList>
    </citation>
    <scope>NUCLEOTIDE SEQUENCE</scope>
</reference>
<sequence>MMHVFMCPLILFLVMTFFFSILTSNCDIFRVASLFHKNKMMDLSYSEVMFCFVTLLRIVLIENHCITVSFTYNSLDH</sequence>
<dbReference type="AlphaFoldDB" id="A0A224Y3J6"/>
<dbReference type="EMBL" id="GFTR01000716">
    <property type="protein sequence ID" value="JAW15710.1"/>
    <property type="molecule type" value="Transcribed_RNA"/>
</dbReference>
<name>A0A224Y3J6_9HEMI</name>
<accession>A0A224Y3J6</accession>